<feature type="transmembrane region" description="Helical" evidence="2">
    <location>
        <begin position="127"/>
        <end position="148"/>
    </location>
</feature>
<evidence type="ECO:0000313" key="4">
    <source>
        <dbReference type="Proteomes" id="UP000198765"/>
    </source>
</evidence>
<keyword evidence="4" id="KW-1185">Reference proteome</keyword>
<feature type="transmembrane region" description="Helical" evidence="2">
    <location>
        <begin position="92"/>
        <end position="115"/>
    </location>
</feature>
<feature type="transmembrane region" description="Helical" evidence="2">
    <location>
        <begin position="155"/>
        <end position="175"/>
    </location>
</feature>
<keyword evidence="2" id="KW-0812">Transmembrane</keyword>
<organism evidence="3 4">
    <name type="scientific">Micromonospora narathiwatensis</name>
    <dbReference type="NCBI Taxonomy" id="299146"/>
    <lineage>
        <taxon>Bacteria</taxon>
        <taxon>Bacillati</taxon>
        <taxon>Actinomycetota</taxon>
        <taxon>Actinomycetes</taxon>
        <taxon>Micromonosporales</taxon>
        <taxon>Micromonosporaceae</taxon>
        <taxon>Micromonospora</taxon>
    </lineage>
</organism>
<dbReference type="AlphaFoldDB" id="A0A1A8ZSP5"/>
<keyword evidence="2" id="KW-1133">Transmembrane helix</keyword>
<proteinExistence type="predicted"/>
<dbReference type="Proteomes" id="UP000198765">
    <property type="component" value="Chromosome I"/>
</dbReference>
<name>A0A1A8ZSP5_9ACTN</name>
<dbReference type="EMBL" id="LT594324">
    <property type="protein sequence ID" value="SBT46917.1"/>
    <property type="molecule type" value="Genomic_DNA"/>
</dbReference>
<dbReference type="PATRIC" id="fig|299146.4.peg.2852"/>
<accession>A0A1A8ZSP5</accession>
<keyword evidence="2" id="KW-0472">Membrane</keyword>
<sequence length="355" mass="37125">MSPVKSRHDSPGEHDEGGTAVTGLERRYARWTALFYPANYRRGRGSELMDTYLSLAAPGRKRPSPADIADLAAGGLQQHLRIAQGLGPGFRLAGLLALMTATVFATGAMVFEVLAPRQPWFSHVGPFQSLAAAAWAAWLLAAVVHVAASGRWLRWTVGLAVLVTAGIVPATALTGLPRPPLAVLLPQIVLGVVALSVAGRHPWWVRLMPIAATAATLPVAIDTAPDLTYYTGYFDLSRSALPAAAVTLLIGALLLALGLAARRDYRGAWAMLILLTPIGMLAVNPLGAVFDDSGPGRAVIPAWSAMVVASVLVAVTGPMLVLLALVARGRLSPGRRAPGADRGRCPTCGEPSPSA</sequence>
<feature type="transmembrane region" description="Helical" evidence="2">
    <location>
        <begin position="203"/>
        <end position="221"/>
    </location>
</feature>
<evidence type="ECO:0000256" key="1">
    <source>
        <dbReference type="SAM" id="MobiDB-lite"/>
    </source>
</evidence>
<feature type="transmembrane region" description="Helical" evidence="2">
    <location>
        <begin position="181"/>
        <end position="198"/>
    </location>
</feature>
<protein>
    <submittedName>
        <fullName evidence="3">Uncharacterized protein</fullName>
    </submittedName>
</protein>
<feature type="transmembrane region" description="Helical" evidence="2">
    <location>
        <begin position="241"/>
        <end position="261"/>
    </location>
</feature>
<feature type="transmembrane region" description="Helical" evidence="2">
    <location>
        <begin position="302"/>
        <end position="326"/>
    </location>
</feature>
<evidence type="ECO:0000256" key="2">
    <source>
        <dbReference type="SAM" id="Phobius"/>
    </source>
</evidence>
<evidence type="ECO:0000313" key="3">
    <source>
        <dbReference type="EMBL" id="SBT46917.1"/>
    </source>
</evidence>
<feature type="region of interest" description="Disordered" evidence="1">
    <location>
        <begin position="334"/>
        <end position="355"/>
    </location>
</feature>
<gene>
    <name evidence="3" type="ORF">GA0070621_2751</name>
</gene>
<feature type="compositionally biased region" description="Basic and acidic residues" evidence="1">
    <location>
        <begin position="1"/>
        <end position="17"/>
    </location>
</feature>
<dbReference type="RefSeq" id="WP_167666877.1">
    <property type="nucleotide sequence ID" value="NZ_LT594324.1"/>
</dbReference>
<reference evidence="3 4" key="1">
    <citation type="submission" date="2016-06" db="EMBL/GenBank/DDBJ databases">
        <authorList>
            <person name="Kjaerup R.B."/>
            <person name="Dalgaard T.S."/>
            <person name="Juul-Madsen H.R."/>
        </authorList>
    </citation>
    <scope>NUCLEOTIDE SEQUENCE [LARGE SCALE GENOMIC DNA]</scope>
    <source>
        <strain evidence="3 4">DSM 45248</strain>
    </source>
</reference>
<feature type="region of interest" description="Disordered" evidence="1">
    <location>
        <begin position="1"/>
        <end position="21"/>
    </location>
</feature>
<feature type="transmembrane region" description="Helical" evidence="2">
    <location>
        <begin position="268"/>
        <end position="290"/>
    </location>
</feature>